<comment type="similarity">
    <text evidence="2">Belongs to the ORC3 family.</text>
</comment>
<evidence type="ECO:0000313" key="9">
    <source>
        <dbReference type="EMBL" id="KZP30851.1"/>
    </source>
</evidence>
<evidence type="ECO:0000259" key="8">
    <source>
        <dbReference type="Pfam" id="PF18137"/>
    </source>
</evidence>
<evidence type="ECO:0000256" key="1">
    <source>
        <dbReference type="ARBA" id="ARBA00004123"/>
    </source>
</evidence>
<evidence type="ECO:0000259" key="7">
    <source>
        <dbReference type="Pfam" id="PF07034"/>
    </source>
</evidence>
<keyword evidence="10" id="KW-1185">Reference proteome</keyword>
<keyword evidence="4" id="KW-0238">DNA-binding</keyword>
<reference evidence="9 10" key="1">
    <citation type="journal article" date="2016" name="Mol. Biol. Evol.">
        <title>Comparative Genomics of Early-Diverging Mushroom-Forming Fungi Provides Insights into the Origins of Lignocellulose Decay Capabilities.</title>
        <authorList>
            <person name="Nagy L.G."/>
            <person name="Riley R."/>
            <person name="Tritt A."/>
            <person name="Adam C."/>
            <person name="Daum C."/>
            <person name="Floudas D."/>
            <person name="Sun H."/>
            <person name="Yadav J.S."/>
            <person name="Pangilinan J."/>
            <person name="Larsson K.H."/>
            <person name="Matsuura K."/>
            <person name="Barry K."/>
            <person name="Labutti K."/>
            <person name="Kuo R."/>
            <person name="Ohm R.A."/>
            <person name="Bhattacharya S.S."/>
            <person name="Shirouzu T."/>
            <person name="Yoshinaga Y."/>
            <person name="Martin F.M."/>
            <person name="Grigoriev I.V."/>
            <person name="Hibbett D.S."/>
        </authorList>
    </citation>
    <scope>NUCLEOTIDE SEQUENCE [LARGE SCALE GENOMIC DNA]</scope>
    <source>
        <strain evidence="9 10">CBS 109695</strain>
    </source>
</reference>
<dbReference type="GO" id="GO:0005664">
    <property type="term" value="C:nuclear origin of replication recognition complex"/>
    <property type="evidence" value="ECO:0007669"/>
    <property type="project" value="InterPro"/>
</dbReference>
<dbReference type="PANTHER" id="PTHR12748">
    <property type="entry name" value="ORIGIN RECOGNITION COMPLEX SUBUNIT 3"/>
    <property type="match status" value="1"/>
</dbReference>
<dbReference type="AlphaFoldDB" id="A0A166TQ06"/>
<proteinExistence type="inferred from homology"/>
<sequence length="737" mass="83078">MPSIPNLDDLTESVAYIPYQPDDDEPNSSLPEYNPFKERDLPGGCELRLEAYRAAWGKCLQQIQTIIKEIHGPIVEAVVQHAQIAYSDVLPGLPYHEMPVITVTGGAALLHDIAAILEPPEDSASVSDAALSTPETFVTHLYPGEKPNIGTCMKSLIAGFVDRPPDESTVQPKRKPSTSLAVYDIELLEAWYDAARKAYGDPPQLVVLLHDFEQFEPAVIQDVFYICSLHVPRLPLVFVLSLSPPPPASQSYIHLTYPRSTLALLRVQNVTVPSGMVVLEEILQRTFFDFSFDPDIVLGPVALDFLVEFFGRHAPSLDVLITILQLAHLKHFEDPLTALVQSSLTQISPAKISSLDSEPFFSHLLARVQAPPSSPNALPSPSHVTDWRNATPASLLTSVDEARDQFRKGTMRRKVALGLFKAVRRSLMAQGIKSAGGETRRREGERAASEDSLDIMCRLLRGRLGKDARWMVSLVKKLHLEQLRPVLDQIRAFFHELPSRIRMDEEDARTRIVKWTSALPASDSDADQEAGRKLSEAVGEWLAVYFQDNLAILEEERLWDIWYTGSTPFPSEMINPSVRASIISGLLHPFDYIIDPSSGQTAARKEQAELWELPDTSILFMRYLDSGKMINVYDWYESFGQVVDSQRMQMRKPKEKTPKKRQATASPRKKGKQRQLEKLDEEDGEEVEEDEEAEEKWKLEVQARFMRALHELDYLGFIKHTGRKADHVLRTVFDIVD</sequence>
<feature type="compositionally biased region" description="Acidic residues" evidence="6">
    <location>
        <begin position="679"/>
        <end position="693"/>
    </location>
</feature>
<accession>A0A166TQ06</accession>
<feature type="domain" description="Origin recognition complex subunit 3 winged helix C-terminal" evidence="8">
    <location>
        <begin position="579"/>
        <end position="733"/>
    </location>
</feature>
<dbReference type="InterPro" id="IPR040855">
    <property type="entry name" value="ORC_WH_C"/>
</dbReference>
<organism evidence="9 10">
    <name type="scientific">Athelia psychrophila</name>
    <dbReference type="NCBI Taxonomy" id="1759441"/>
    <lineage>
        <taxon>Eukaryota</taxon>
        <taxon>Fungi</taxon>
        <taxon>Dikarya</taxon>
        <taxon>Basidiomycota</taxon>
        <taxon>Agaricomycotina</taxon>
        <taxon>Agaricomycetes</taxon>
        <taxon>Agaricomycetidae</taxon>
        <taxon>Atheliales</taxon>
        <taxon>Atheliaceae</taxon>
        <taxon>Athelia</taxon>
    </lineage>
</organism>
<dbReference type="PANTHER" id="PTHR12748:SF0">
    <property type="entry name" value="ORIGIN RECOGNITION COMPLEX SUBUNIT 3"/>
    <property type="match status" value="1"/>
</dbReference>
<evidence type="ECO:0000313" key="10">
    <source>
        <dbReference type="Proteomes" id="UP000076532"/>
    </source>
</evidence>
<evidence type="ECO:0000256" key="2">
    <source>
        <dbReference type="ARBA" id="ARBA00010977"/>
    </source>
</evidence>
<gene>
    <name evidence="9" type="ORF">FIBSPDRAFT_814660</name>
</gene>
<dbReference type="GO" id="GO:0006270">
    <property type="term" value="P:DNA replication initiation"/>
    <property type="evidence" value="ECO:0007669"/>
    <property type="project" value="TreeGrafter"/>
</dbReference>
<feature type="compositionally biased region" description="Basic residues" evidence="6">
    <location>
        <begin position="649"/>
        <end position="673"/>
    </location>
</feature>
<dbReference type="InterPro" id="IPR020795">
    <property type="entry name" value="ORC3"/>
</dbReference>
<feature type="domain" description="Origin recognition complex subunit 3 N-terminal" evidence="7">
    <location>
        <begin position="34"/>
        <end position="332"/>
    </location>
</feature>
<dbReference type="Pfam" id="PF07034">
    <property type="entry name" value="ORC3_N"/>
    <property type="match status" value="1"/>
</dbReference>
<dbReference type="GO" id="GO:0005656">
    <property type="term" value="C:nuclear pre-replicative complex"/>
    <property type="evidence" value="ECO:0007669"/>
    <property type="project" value="TreeGrafter"/>
</dbReference>
<dbReference type="Proteomes" id="UP000076532">
    <property type="component" value="Unassembled WGS sequence"/>
</dbReference>
<keyword evidence="3" id="KW-0235">DNA replication</keyword>
<dbReference type="GO" id="GO:0031261">
    <property type="term" value="C:DNA replication preinitiation complex"/>
    <property type="evidence" value="ECO:0007669"/>
    <property type="project" value="TreeGrafter"/>
</dbReference>
<feature type="region of interest" description="Disordered" evidence="6">
    <location>
        <begin position="647"/>
        <end position="693"/>
    </location>
</feature>
<evidence type="ECO:0000256" key="5">
    <source>
        <dbReference type="ARBA" id="ARBA00023242"/>
    </source>
</evidence>
<protein>
    <submittedName>
        <fullName evidence="9">Uncharacterized protein</fullName>
    </submittedName>
</protein>
<dbReference type="Pfam" id="PF18137">
    <property type="entry name" value="WHD_ORC"/>
    <property type="match status" value="1"/>
</dbReference>
<dbReference type="InterPro" id="IPR045667">
    <property type="entry name" value="ORC3_N"/>
</dbReference>
<dbReference type="CDD" id="cd20704">
    <property type="entry name" value="Orc3"/>
    <property type="match status" value="1"/>
</dbReference>
<evidence type="ECO:0000256" key="3">
    <source>
        <dbReference type="ARBA" id="ARBA00022705"/>
    </source>
</evidence>
<name>A0A166TQ06_9AGAM</name>
<dbReference type="OrthoDB" id="10265211at2759"/>
<evidence type="ECO:0000256" key="4">
    <source>
        <dbReference type="ARBA" id="ARBA00023125"/>
    </source>
</evidence>
<dbReference type="EMBL" id="KV417492">
    <property type="protein sequence ID" value="KZP30851.1"/>
    <property type="molecule type" value="Genomic_DNA"/>
</dbReference>
<keyword evidence="5" id="KW-0539">Nucleus</keyword>
<dbReference type="GO" id="GO:0003688">
    <property type="term" value="F:DNA replication origin binding"/>
    <property type="evidence" value="ECO:0007669"/>
    <property type="project" value="TreeGrafter"/>
</dbReference>
<evidence type="ECO:0000256" key="6">
    <source>
        <dbReference type="SAM" id="MobiDB-lite"/>
    </source>
</evidence>
<comment type="subcellular location">
    <subcellularLocation>
        <location evidence="1">Nucleus</location>
    </subcellularLocation>
</comment>
<dbReference type="STRING" id="436010.A0A166TQ06"/>